<reference evidence="3" key="3">
    <citation type="submission" date="2023-04" db="EMBL/GenBank/DDBJ databases">
        <title>Complete genome sequence of a phthalic acid esters degrading bacterial strain.</title>
        <authorList>
            <person name="Weng L."/>
            <person name="Jia Y."/>
            <person name="Ren L."/>
        </authorList>
    </citation>
    <scope>NUCLEOTIDE SEQUENCE</scope>
    <source>
        <strain evidence="3">RL-LY01</strain>
    </source>
</reference>
<keyword evidence="4" id="KW-1185">Reference proteome</keyword>
<dbReference type="RefSeq" id="WP_139114240.1">
    <property type="nucleotide sequence ID" value="NZ_CBDRND010000020.1"/>
</dbReference>
<reference evidence="2" key="2">
    <citation type="submission" date="2022-01" db="EMBL/GenBank/DDBJ databases">
        <authorList>
            <person name="Sanchez-Suarez J."/>
            <person name="Villamil L."/>
            <person name="Diaz L.E."/>
        </authorList>
    </citation>
    <scope>NUCLEOTIDE SEQUENCE</scope>
    <source>
        <strain evidence="2">EUFUS-Z928</strain>
    </source>
</reference>
<dbReference type="EMBL" id="CP121270">
    <property type="protein sequence ID" value="WFP25858.1"/>
    <property type="molecule type" value="Genomic_DNA"/>
</dbReference>
<name>A0AAX3T9J3_9ACTN</name>
<sequence>MKRLIAGALIAGAAVFGLTVGAGDSDAKIKPGNYKQQQLIYGFVPMPESNARVIGNGMYTDYYGIGPWNLQRQQIQQTPHGGVVAHTADPVMQWFARTEFRRTKNGYVGTMYSWGVPLGSALLKEQPRR</sequence>
<dbReference type="Proteomes" id="UP001152308">
    <property type="component" value="Unassembled WGS sequence"/>
</dbReference>
<gene>
    <name evidence="2" type="ORF">L2299_01480</name>
    <name evidence="3" type="ORF">P9A14_04920</name>
</gene>
<evidence type="ECO:0000313" key="4">
    <source>
        <dbReference type="Proteomes" id="UP001152308"/>
    </source>
</evidence>
<keyword evidence="1" id="KW-0732">Signal</keyword>
<accession>A0AAX3T9J3</accession>
<evidence type="ECO:0000256" key="1">
    <source>
        <dbReference type="SAM" id="SignalP"/>
    </source>
</evidence>
<proteinExistence type="predicted"/>
<organism evidence="3 5">
    <name type="scientific">Gordonia hongkongensis</name>
    <dbReference type="NCBI Taxonomy" id="1701090"/>
    <lineage>
        <taxon>Bacteria</taxon>
        <taxon>Bacillati</taxon>
        <taxon>Actinomycetota</taxon>
        <taxon>Actinomycetes</taxon>
        <taxon>Mycobacteriales</taxon>
        <taxon>Gordoniaceae</taxon>
        <taxon>Gordonia</taxon>
    </lineage>
</organism>
<reference evidence="2" key="1">
    <citation type="journal article" date="2022" name="Data Brief">
        <title>Draft genome sequence data of Gordonia hongkongensis strain EUFUS-Z928 isolated from the octocoral Eunicea fusca.</title>
        <authorList>
            <person name="Sanchez-Suarez J."/>
            <person name="Diaz L."/>
            <person name="Melo-Bolivar J."/>
            <person name="Villamil L."/>
        </authorList>
    </citation>
    <scope>NUCLEOTIDE SEQUENCE</scope>
    <source>
        <strain evidence="2">EUFUS-Z928</strain>
    </source>
</reference>
<feature type="chain" id="PRO_5043735561" evidence="1">
    <location>
        <begin position="23"/>
        <end position="129"/>
    </location>
</feature>
<evidence type="ECO:0000313" key="3">
    <source>
        <dbReference type="EMBL" id="WFP25858.1"/>
    </source>
</evidence>
<feature type="signal peptide" evidence="1">
    <location>
        <begin position="1"/>
        <end position="22"/>
    </location>
</feature>
<dbReference type="EMBL" id="JAKJLQ010000001">
    <property type="protein sequence ID" value="MDF6099717.1"/>
    <property type="molecule type" value="Genomic_DNA"/>
</dbReference>
<protein>
    <submittedName>
        <fullName evidence="3">Uncharacterized protein</fullName>
    </submittedName>
</protein>
<evidence type="ECO:0000313" key="5">
    <source>
        <dbReference type="Proteomes" id="UP001213504"/>
    </source>
</evidence>
<dbReference type="AlphaFoldDB" id="A0AAX3T9J3"/>
<evidence type="ECO:0000313" key="2">
    <source>
        <dbReference type="EMBL" id="MDF6099717.1"/>
    </source>
</evidence>
<dbReference type="Proteomes" id="UP001213504">
    <property type="component" value="Chromosome"/>
</dbReference>